<dbReference type="Pfam" id="PF03023">
    <property type="entry name" value="MurJ"/>
    <property type="match status" value="1"/>
</dbReference>
<feature type="transmembrane region" description="Helical" evidence="8">
    <location>
        <begin position="508"/>
        <end position="529"/>
    </location>
</feature>
<accession>A0A7V0XFN0</accession>
<feature type="transmembrane region" description="Helical" evidence="8">
    <location>
        <begin position="114"/>
        <end position="144"/>
    </location>
</feature>
<evidence type="ECO:0000313" key="11">
    <source>
        <dbReference type="EMBL" id="HDR00328.1"/>
    </source>
</evidence>
<dbReference type="PANTHER" id="PTHR47019">
    <property type="entry name" value="LIPID II FLIPPASE MURJ"/>
    <property type="match status" value="1"/>
</dbReference>
<feature type="transmembrane region" description="Helical" evidence="8">
    <location>
        <begin position="417"/>
        <end position="436"/>
    </location>
</feature>
<dbReference type="InterPro" id="IPR051050">
    <property type="entry name" value="Lipid_II_flippase_MurJ/MviN"/>
</dbReference>
<dbReference type="AlphaFoldDB" id="A0A7V0XFN0"/>
<gene>
    <name evidence="8 11" type="primary">murJ</name>
    <name evidence="11" type="ORF">ENN51_08625</name>
</gene>
<dbReference type="UniPathway" id="UPA00219"/>
<dbReference type="GO" id="GO:0008360">
    <property type="term" value="P:regulation of cell shape"/>
    <property type="evidence" value="ECO:0007669"/>
    <property type="project" value="UniProtKB-UniRule"/>
</dbReference>
<evidence type="ECO:0000256" key="4">
    <source>
        <dbReference type="ARBA" id="ARBA00022960"/>
    </source>
</evidence>
<evidence type="ECO:0000256" key="10">
    <source>
        <dbReference type="SAM" id="MobiDB-lite"/>
    </source>
</evidence>
<keyword evidence="8 9" id="KW-0813">Transport</keyword>
<evidence type="ECO:0000256" key="6">
    <source>
        <dbReference type="ARBA" id="ARBA00022989"/>
    </source>
</evidence>
<dbReference type="GO" id="GO:0071555">
    <property type="term" value="P:cell wall organization"/>
    <property type="evidence" value="ECO:0007669"/>
    <property type="project" value="UniProtKB-UniRule"/>
</dbReference>
<comment type="caution">
    <text evidence="8">Lacks conserved residue(s) required for the propagation of feature annotation.</text>
</comment>
<feature type="transmembrane region" description="Helical" evidence="8">
    <location>
        <begin position="442"/>
        <end position="462"/>
    </location>
</feature>
<evidence type="ECO:0000256" key="7">
    <source>
        <dbReference type="ARBA" id="ARBA00023136"/>
    </source>
</evidence>
<evidence type="ECO:0000256" key="8">
    <source>
        <dbReference type="HAMAP-Rule" id="MF_02078"/>
    </source>
</evidence>
<comment type="function">
    <text evidence="8 9">Involved in peptidoglycan biosynthesis. Transports lipid-linked peptidoglycan precursors from the inner to the outer leaflet of the cytoplasmic membrane.</text>
</comment>
<keyword evidence="4 8" id="KW-0133">Cell shape</keyword>
<dbReference type="GO" id="GO:0009252">
    <property type="term" value="P:peptidoglycan biosynthetic process"/>
    <property type="evidence" value="ECO:0007669"/>
    <property type="project" value="UniProtKB-UniRule"/>
</dbReference>
<feature type="transmembrane region" description="Helical" evidence="8">
    <location>
        <begin position="346"/>
        <end position="367"/>
    </location>
</feature>
<dbReference type="HAMAP" id="MF_02078">
    <property type="entry name" value="MurJ_MviN"/>
    <property type="match status" value="1"/>
</dbReference>
<keyword evidence="2 8" id="KW-1003">Cell membrane</keyword>
<dbReference type="PIRSF" id="PIRSF002869">
    <property type="entry name" value="MviN"/>
    <property type="match status" value="1"/>
</dbReference>
<feature type="transmembrane region" description="Helical" evidence="8">
    <location>
        <begin position="387"/>
        <end position="410"/>
    </location>
</feature>
<dbReference type="PRINTS" id="PR01806">
    <property type="entry name" value="VIRFACTRMVIN"/>
</dbReference>
<proteinExistence type="inferred from homology"/>
<dbReference type="CDD" id="cd13123">
    <property type="entry name" value="MATE_MurJ_like"/>
    <property type="match status" value="1"/>
</dbReference>
<reference evidence="11" key="1">
    <citation type="journal article" date="2020" name="mSystems">
        <title>Genome- and Community-Level Interaction Insights into Carbon Utilization and Element Cycling Functions of Hydrothermarchaeota in Hydrothermal Sediment.</title>
        <authorList>
            <person name="Zhou Z."/>
            <person name="Liu Y."/>
            <person name="Xu W."/>
            <person name="Pan J."/>
            <person name="Luo Z.H."/>
            <person name="Li M."/>
        </authorList>
    </citation>
    <scope>NUCLEOTIDE SEQUENCE [LARGE SCALE GENOMIC DNA]</scope>
    <source>
        <strain evidence="11">SpSt-1182</strain>
    </source>
</reference>
<dbReference type="GO" id="GO:0005886">
    <property type="term" value="C:plasma membrane"/>
    <property type="evidence" value="ECO:0007669"/>
    <property type="project" value="UniProtKB-SubCell"/>
</dbReference>
<feature type="transmembrane region" description="Helical" evidence="8">
    <location>
        <begin position="263"/>
        <end position="287"/>
    </location>
</feature>
<comment type="pathway">
    <text evidence="8">Cell wall biogenesis; peptidoglycan biosynthesis.</text>
</comment>
<name>A0A7V0XFN0_UNCW3</name>
<sequence length="560" mass="59303">MLSYTRRVRASVPGSTGPACPEGEAEARQAKRFTRRVGLVTAGTMVSRLLGLARESVFAWLFGAGLATDAFNVAFRIPNFLRDVFAESALSAAFVPAFVGSLRRDPPERTRDFAAAVLNALTLAVGLIVVFGMVFTPAVVRVIAAGFAGQPDKLALTVQLTRVMFPFLLFVAWAAWAMGILNACGTFFVPAVAPGAFNLVSIAVPLATFGWLRGIGVEPITGMAWGVTLGALAQVAVQLPRLHRHGFRWRPVFDFAGPEVRRVFTRWLPVVLGLASWQISALVNTFLLTFLPEGSVTWVNYAYRIQHLPAGLFGVAIGSVALAEYSHRAGGSAGAIRDSFRHATGLVSTLTIPAALLLMVLAGPVVALVYQHGRFTAADAVNTSQALALYCLGIWAAAAARNCAAGFYALGNTRVPAFSAAAAVAVNIGINLLLMGRIGFRSFPLAASAGQFLHLAVLFALLRRRTGGLGGRAVARLTVRVLAAAVGAAALALALARLWTFLPGVGTLGYRLGHAFLPGLLGVGGYYLLARLLRIAEVRAVFAQLVFRRNPQAGDGRLNS</sequence>
<feature type="transmembrane region" description="Helical" evidence="8">
    <location>
        <begin position="222"/>
        <end position="242"/>
    </location>
</feature>
<evidence type="ECO:0000256" key="1">
    <source>
        <dbReference type="ARBA" id="ARBA00004651"/>
    </source>
</evidence>
<keyword evidence="8 9" id="KW-0961">Cell wall biogenesis/degradation</keyword>
<dbReference type="GO" id="GO:0034204">
    <property type="term" value="P:lipid translocation"/>
    <property type="evidence" value="ECO:0007669"/>
    <property type="project" value="TreeGrafter"/>
</dbReference>
<comment type="caution">
    <text evidence="11">The sequence shown here is derived from an EMBL/GenBank/DDBJ whole genome shotgun (WGS) entry which is preliminary data.</text>
</comment>
<feature type="transmembrane region" description="Helical" evidence="8">
    <location>
        <begin position="164"/>
        <end position="189"/>
    </location>
</feature>
<dbReference type="GO" id="GO:0015648">
    <property type="term" value="F:lipid-linked peptidoglycan transporter activity"/>
    <property type="evidence" value="ECO:0007669"/>
    <property type="project" value="UniProtKB-UniRule"/>
</dbReference>
<evidence type="ECO:0000256" key="9">
    <source>
        <dbReference type="PIRNR" id="PIRNR002869"/>
    </source>
</evidence>
<keyword evidence="7 8" id="KW-0472">Membrane</keyword>
<feature type="transmembrane region" description="Helical" evidence="8">
    <location>
        <begin position="307"/>
        <end position="325"/>
    </location>
</feature>
<comment type="similarity">
    <text evidence="8 9">Belongs to the MurJ/MviN family.</text>
</comment>
<dbReference type="EMBL" id="DSBX01000330">
    <property type="protein sequence ID" value="HDR00328.1"/>
    <property type="molecule type" value="Genomic_DNA"/>
</dbReference>
<dbReference type="Proteomes" id="UP000885672">
    <property type="component" value="Unassembled WGS sequence"/>
</dbReference>
<dbReference type="NCBIfam" id="TIGR01695">
    <property type="entry name" value="murJ_mviN"/>
    <property type="match status" value="1"/>
</dbReference>
<feature type="transmembrane region" description="Helical" evidence="8">
    <location>
        <begin position="474"/>
        <end position="496"/>
    </location>
</feature>
<dbReference type="InterPro" id="IPR004268">
    <property type="entry name" value="MurJ"/>
</dbReference>
<feature type="region of interest" description="Disordered" evidence="10">
    <location>
        <begin position="1"/>
        <end position="26"/>
    </location>
</feature>
<comment type="subcellular location">
    <subcellularLocation>
        <location evidence="1 8">Cell membrane</location>
        <topology evidence="1 8">Multi-pass membrane protein</topology>
    </subcellularLocation>
</comment>
<keyword evidence="6 8" id="KW-1133">Transmembrane helix</keyword>
<evidence type="ECO:0000256" key="5">
    <source>
        <dbReference type="ARBA" id="ARBA00022984"/>
    </source>
</evidence>
<protein>
    <recommendedName>
        <fullName evidence="8">Probable lipid II flippase MurJ</fullName>
    </recommendedName>
</protein>
<evidence type="ECO:0000256" key="3">
    <source>
        <dbReference type="ARBA" id="ARBA00022692"/>
    </source>
</evidence>
<keyword evidence="5 8" id="KW-0573">Peptidoglycan synthesis</keyword>
<keyword evidence="3 8" id="KW-0812">Transmembrane</keyword>
<evidence type="ECO:0000256" key="2">
    <source>
        <dbReference type="ARBA" id="ARBA00022475"/>
    </source>
</evidence>
<organism evidence="11">
    <name type="scientific">candidate division WOR-3 bacterium</name>
    <dbReference type="NCBI Taxonomy" id="2052148"/>
    <lineage>
        <taxon>Bacteria</taxon>
        <taxon>Bacteria division WOR-3</taxon>
    </lineage>
</organism>
<dbReference type="PANTHER" id="PTHR47019:SF1">
    <property type="entry name" value="LIPID II FLIPPASE MURJ"/>
    <property type="match status" value="1"/>
</dbReference>